<dbReference type="AlphaFoldDB" id="A0A4C1U8D8"/>
<comment type="caution">
    <text evidence="1">The sequence shown here is derived from an EMBL/GenBank/DDBJ whole genome shotgun (WGS) entry which is preliminary data.</text>
</comment>
<evidence type="ECO:0000313" key="1">
    <source>
        <dbReference type="EMBL" id="GBP22652.1"/>
    </source>
</evidence>
<protein>
    <submittedName>
        <fullName evidence="1">Uncharacterized protein</fullName>
    </submittedName>
</protein>
<organism evidence="1 2">
    <name type="scientific">Eumeta variegata</name>
    <name type="common">Bagworm moth</name>
    <name type="synonym">Eumeta japonica</name>
    <dbReference type="NCBI Taxonomy" id="151549"/>
    <lineage>
        <taxon>Eukaryota</taxon>
        <taxon>Metazoa</taxon>
        <taxon>Ecdysozoa</taxon>
        <taxon>Arthropoda</taxon>
        <taxon>Hexapoda</taxon>
        <taxon>Insecta</taxon>
        <taxon>Pterygota</taxon>
        <taxon>Neoptera</taxon>
        <taxon>Endopterygota</taxon>
        <taxon>Lepidoptera</taxon>
        <taxon>Glossata</taxon>
        <taxon>Ditrysia</taxon>
        <taxon>Tineoidea</taxon>
        <taxon>Psychidae</taxon>
        <taxon>Oiketicinae</taxon>
        <taxon>Eumeta</taxon>
    </lineage>
</organism>
<name>A0A4C1U8D8_EUMVA</name>
<dbReference type="Proteomes" id="UP000299102">
    <property type="component" value="Unassembled WGS sequence"/>
</dbReference>
<evidence type="ECO:0000313" key="2">
    <source>
        <dbReference type="Proteomes" id="UP000299102"/>
    </source>
</evidence>
<accession>A0A4C1U8D8</accession>
<proteinExistence type="predicted"/>
<reference evidence="1 2" key="1">
    <citation type="journal article" date="2019" name="Commun. Biol.">
        <title>The bagworm genome reveals a unique fibroin gene that provides high tensile strength.</title>
        <authorList>
            <person name="Kono N."/>
            <person name="Nakamura H."/>
            <person name="Ohtoshi R."/>
            <person name="Tomita M."/>
            <person name="Numata K."/>
            <person name="Arakawa K."/>
        </authorList>
    </citation>
    <scope>NUCLEOTIDE SEQUENCE [LARGE SCALE GENOMIC DNA]</scope>
</reference>
<sequence>MIGNFLSSRIETNRPVTHAVPLGRKTVDLPVKKFDEFRIRRFGGEIRPARISDDVVEGRPQIISWSYMKSTVYYVKELQAVGGSKD</sequence>
<keyword evidence="2" id="KW-1185">Reference proteome</keyword>
<dbReference type="EMBL" id="BGZK01000142">
    <property type="protein sequence ID" value="GBP22652.1"/>
    <property type="molecule type" value="Genomic_DNA"/>
</dbReference>
<gene>
    <name evidence="1" type="ORF">EVAR_13932_1</name>
</gene>